<dbReference type="Proteomes" id="UP000320580">
    <property type="component" value="Chromosome"/>
</dbReference>
<evidence type="ECO:0000256" key="2">
    <source>
        <dbReference type="SAM" id="Phobius"/>
    </source>
</evidence>
<accession>A0A5B8J8F5</accession>
<keyword evidence="2" id="KW-1133">Transmembrane helix</keyword>
<feature type="region of interest" description="Disordered" evidence="1">
    <location>
        <begin position="72"/>
        <end position="100"/>
    </location>
</feature>
<proteinExistence type="predicted"/>
<dbReference type="EMBL" id="CP042266">
    <property type="protein sequence ID" value="QDY77556.1"/>
    <property type="molecule type" value="Genomic_DNA"/>
</dbReference>
<dbReference type="RefSeq" id="WP_146480893.1">
    <property type="nucleotide sequence ID" value="NZ_CP042266.1"/>
</dbReference>
<protein>
    <submittedName>
        <fullName evidence="3">Uncharacterized protein</fullName>
    </submittedName>
</protein>
<dbReference type="AlphaFoldDB" id="A0A5B8J8F5"/>
<feature type="transmembrane region" description="Helical" evidence="2">
    <location>
        <begin position="54"/>
        <end position="75"/>
    </location>
</feature>
<keyword evidence="2" id="KW-0472">Membrane</keyword>
<evidence type="ECO:0000313" key="4">
    <source>
        <dbReference type="Proteomes" id="UP000320580"/>
    </source>
</evidence>
<feature type="region of interest" description="Disordered" evidence="1">
    <location>
        <begin position="261"/>
        <end position="289"/>
    </location>
</feature>
<feature type="compositionally biased region" description="Basic and acidic residues" evidence="1">
    <location>
        <begin position="78"/>
        <end position="94"/>
    </location>
</feature>
<evidence type="ECO:0000256" key="1">
    <source>
        <dbReference type="SAM" id="MobiDB-lite"/>
    </source>
</evidence>
<reference evidence="3 4" key="1">
    <citation type="submission" date="2019-07" db="EMBL/GenBank/DDBJ databases">
        <authorList>
            <person name="Zhu P."/>
        </authorList>
    </citation>
    <scope>NUCLEOTIDE SEQUENCE [LARGE SCALE GENOMIC DNA]</scope>
    <source>
        <strain evidence="3 4">SSL-25</strain>
    </source>
</reference>
<dbReference type="KEGG" id="sqz:FQU76_14640"/>
<name>A0A5B8J8F5_9ACTN</name>
<organism evidence="3 4">
    <name type="scientific">Streptomyces qinzhouensis</name>
    <dbReference type="NCBI Taxonomy" id="2599401"/>
    <lineage>
        <taxon>Bacteria</taxon>
        <taxon>Bacillati</taxon>
        <taxon>Actinomycetota</taxon>
        <taxon>Actinomycetes</taxon>
        <taxon>Kitasatosporales</taxon>
        <taxon>Streptomycetaceae</taxon>
        <taxon>Streptomyces</taxon>
    </lineage>
</organism>
<evidence type="ECO:0000313" key="3">
    <source>
        <dbReference type="EMBL" id="QDY77556.1"/>
    </source>
</evidence>
<dbReference type="OrthoDB" id="9988862at2"/>
<keyword evidence="4" id="KW-1185">Reference proteome</keyword>
<keyword evidence="2" id="KW-0812">Transmembrane</keyword>
<gene>
    <name evidence="3" type="ORF">FQU76_14640</name>
</gene>
<sequence length="289" mass="31001">MAEPPDGPPGEEAEAAEHELRVLLARTVPNLPTPLDRMGQVKERVRRRRRRHRALGAVLAVTAFAGGGLLLPEALTGGDRDTRPMVAESSERDSAPVTPAAPRRLQKTVTHPDLAGMELSVPVEWQSLNMATTGEPQLGDTTTYLSTAPLTPYTRPCTEKSVCTPVRRLPSDGLLASFSLARHVAPNEKLRLHGKPLTRSEEPLLSCEWIGGAYGYTGAIGGLPGGDGPIYVSVCAGPDVPESRVREVDEFMARAVFRGTGKTTYGRDTPTGDAATRAPDRSGQRRGIL</sequence>